<evidence type="ECO:0000313" key="3">
    <source>
        <dbReference type="Proteomes" id="UP000188388"/>
    </source>
</evidence>
<organism evidence="2 3">
    <name type="scientific">Mesorhizobium prunaredense</name>
    <dbReference type="NCBI Taxonomy" id="1631249"/>
    <lineage>
        <taxon>Bacteria</taxon>
        <taxon>Pseudomonadati</taxon>
        <taxon>Pseudomonadota</taxon>
        <taxon>Alphaproteobacteria</taxon>
        <taxon>Hyphomicrobiales</taxon>
        <taxon>Phyllobacteriaceae</taxon>
        <taxon>Mesorhizobium</taxon>
    </lineage>
</organism>
<evidence type="ECO:0000313" key="2">
    <source>
        <dbReference type="EMBL" id="SIT55667.1"/>
    </source>
</evidence>
<dbReference type="STRING" id="1631249.BQ8794_220231"/>
<gene>
    <name evidence="2" type="ORF">BQ8794_220231</name>
</gene>
<reference evidence="3" key="1">
    <citation type="submission" date="2017-01" db="EMBL/GenBank/DDBJ databases">
        <authorList>
            <person name="Brunel B."/>
        </authorList>
    </citation>
    <scope>NUCLEOTIDE SEQUENCE [LARGE SCALE GENOMIC DNA]</scope>
</reference>
<dbReference type="AlphaFoldDB" id="A0A1R3VA49"/>
<proteinExistence type="predicted"/>
<feature type="region of interest" description="Disordered" evidence="1">
    <location>
        <begin position="116"/>
        <end position="137"/>
    </location>
</feature>
<sequence>MISVTDPLFCQLPLRMERAACGACGSKRRDAVTEEDRRRVRKRIAAYRLEKFLGEGFQVDPMGVACVGDRMEDSDRTADAEHSVADHDPYGCRPSPHDLVDRHIGIDGFELVHDSRLQRRPSKPSASPGTLRRRKQMAEREGWDELRACRAEVWHLKVADTIPLCVLR</sequence>
<name>A0A1R3VA49_9HYPH</name>
<accession>A0A1R3VA49</accession>
<evidence type="ECO:0000256" key="1">
    <source>
        <dbReference type="SAM" id="MobiDB-lite"/>
    </source>
</evidence>
<dbReference type="EMBL" id="FTPD01000015">
    <property type="protein sequence ID" value="SIT55667.1"/>
    <property type="molecule type" value="Genomic_DNA"/>
</dbReference>
<keyword evidence="3" id="KW-1185">Reference proteome</keyword>
<dbReference type="Proteomes" id="UP000188388">
    <property type="component" value="Unassembled WGS sequence"/>
</dbReference>
<protein>
    <submittedName>
        <fullName evidence="2">Uncharacterized protein</fullName>
    </submittedName>
</protein>